<evidence type="ECO:0000256" key="3">
    <source>
        <dbReference type="PROSITE-ProRule" id="PRU00023"/>
    </source>
</evidence>
<feature type="repeat" description="ANK" evidence="3">
    <location>
        <begin position="161"/>
        <end position="190"/>
    </location>
</feature>
<feature type="repeat" description="ANK" evidence="3">
    <location>
        <begin position="125"/>
        <end position="157"/>
    </location>
</feature>
<feature type="repeat" description="ANK" evidence="3">
    <location>
        <begin position="59"/>
        <end position="91"/>
    </location>
</feature>
<feature type="region of interest" description="Disordered" evidence="4">
    <location>
        <begin position="311"/>
        <end position="342"/>
    </location>
</feature>
<feature type="region of interest" description="Disordered" evidence="4">
    <location>
        <begin position="552"/>
        <end position="632"/>
    </location>
</feature>
<feature type="repeat" description="ANK" evidence="3">
    <location>
        <begin position="224"/>
        <end position="256"/>
    </location>
</feature>
<gene>
    <name evidence="6" type="ORF">BP5796_12390</name>
</gene>
<dbReference type="Gene3D" id="1.20.58.340">
    <property type="entry name" value="Magnesium transport protein CorA, transmembrane region"/>
    <property type="match status" value="1"/>
</dbReference>
<feature type="compositionally biased region" description="Basic and acidic residues" evidence="4">
    <location>
        <begin position="983"/>
        <end position="998"/>
    </location>
</feature>
<dbReference type="Pfam" id="PF12796">
    <property type="entry name" value="Ank_2"/>
    <property type="match status" value="3"/>
</dbReference>
<feature type="repeat" description="ANK" evidence="3">
    <location>
        <begin position="26"/>
        <end position="58"/>
    </location>
</feature>
<dbReference type="InterPro" id="IPR002110">
    <property type="entry name" value="Ankyrin_rpt"/>
</dbReference>
<dbReference type="PANTHER" id="PTHR24198">
    <property type="entry name" value="ANKYRIN REPEAT AND PROTEIN KINASE DOMAIN-CONTAINING PROTEIN"/>
    <property type="match status" value="1"/>
</dbReference>
<reference evidence="6 7" key="1">
    <citation type="journal article" date="2018" name="IMA Fungus">
        <title>IMA Genome-F 9: Draft genome sequence of Annulohypoxylon stygium, Aspergillus mulundensis, Berkeleyomyces basicola (syn. Thielaviopsis basicola), Ceratocystis smalleyi, two Cercospora beticola strains, Coleophoma cylindrospora, Fusarium fracticaudum, Phialophora cf. hyalina, and Morchella septimelata.</title>
        <authorList>
            <person name="Wingfield B.D."/>
            <person name="Bills G.F."/>
            <person name="Dong Y."/>
            <person name="Huang W."/>
            <person name="Nel W.J."/>
            <person name="Swalarsk-Parry B.S."/>
            <person name="Vaghefi N."/>
            <person name="Wilken P.M."/>
            <person name="An Z."/>
            <person name="de Beer Z.W."/>
            <person name="De Vos L."/>
            <person name="Chen L."/>
            <person name="Duong T.A."/>
            <person name="Gao Y."/>
            <person name="Hammerbacher A."/>
            <person name="Kikkert J.R."/>
            <person name="Li Y."/>
            <person name="Li H."/>
            <person name="Li K."/>
            <person name="Li Q."/>
            <person name="Liu X."/>
            <person name="Ma X."/>
            <person name="Naidoo K."/>
            <person name="Pethybridge S.J."/>
            <person name="Sun J."/>
            <person name="Steenkamp E.T."/>
            <person name="van der Nest M.A."/>
            <person name="van Wyk S."/>
            <person name="Wingfield M.J."/>
            <person name="Xiong C."/>
            <person name="Yue Q."/>
            <person name="Zhang X."/>
        </authorList>
    </citation>
    <scope>NUCLEOTIDE SEQUENCE [LARGE SCALE GENOMIC DNA]</scope>
    <source>
        <strain evidence="6 7">BP5796</strain>
    </source>
</reference>
<accession>A0A3D8Q9W2</accession>
<sequence length="1004" mass="113051">MDSCSQEVHSGPEETAETLFEKCDRNLDKALYLASSDGHTEAIEQLLSKGADVNARDIRRGSALQAASYKGHEQIVNLLLEKGADVNAQGGHCGNALQAASIGVHEQIVKLLLEKDVDVNAQGGYYGNALQAISFRGHEQIVNLLLEKGADVNAQGGLYGNALQAASVEGHEQIVRLLLEKDVDVNAQGGYYGNALQAASYGDHEPIVKLLLEKGVYVNARGGHYCNALQAASGRGFMRIVNLLISSGANVNVQGGFYGSTLHAAVETGHEDIVKLLLSYGADYTLTDSSGLTARDIASMKEFESIVRLFGDPQPSPVHLKKQPTEPTDQPKQRPPNPPSELQAQTCKAYNAYLQYHFDGGFKDKQMSVFDLIYGDYKEELVADNGKVFDGIPTVRWIHLPANNRRWIKDVIDRLCFMERRSTNYRGDIRAFAEDNLNKPTTSINNTFFRLPGFKWEWFQDKYRISLAIPYFDFESENSYRNSKKEEKEKTEEKSKRLRHVYKEDLHLPKTLDESYYLGLASSNGEEDKSFDQVVYRYTSRRRDEWINNEKIDERPREVQQRSEPRTIPVGGISDGPQFKWKPNEQNGAGLNRQVNKRDQAQWEPSQEPITPKLIGTAPGVNKERRRPNREVDKGPTLSILMVHSLWLWKIDDRTIITAFSDREHEGDQSANRTLLKSIIRSSKENLIRSPEQLVALIVLRCIDYVDFPCKAGLQEDVLSIFEASIAEMSEKVVKFYDKFSASLKEHITKRKYDIKDEIACLLEVKDIRNEITMIYNMFYKQREVIENLTSTAKDEWGKKNKSQKGPENPHSMVYSWDEFINDKTICRLEDRIKPLVGDTERIEDSLNHLLDLEQKQANLYEAVSASKQAVSTSKQGKTILVFTVVTVVFTPLSFMAGLFALPISDQFPQGTAGANSFSTNYIGKWMTTGEIVTLLTIVLGILIALGWDSSQKQAVKEAEEAVATNTQKPSIIGVVLRRVRQKSRDIEKGIRQDHAEKPGPLPE</sequence>
<feature type="transmembrane region" description="Helical" evidence="5">
    <location>
        <begin position="880"/>
        <end position="905"/>
    </location>
</feature>
<evidence type="ECO:0000313" key="6">
    <source>
        <dbReference type="EMBL" id="RDW58460.1"/>
    </source>
</evidence>
<evidence type="ECO:0000313" key="7">
    <source>
        <dbReference type="Proteomes" id="UP000256328"/>
    </source>
</evidence>
<dbReference type="InterPro" id="IPR036770">
    <property type="entry name" value="Ankyrin_rpt-contain_sf"/>
</dbReference>
<keyword evidence="1" id="KW-0677">Repeat</keyword>
<keyword evidence="2 3" id="KW-0040">ANK repeat</keyword>
<feature type="repeat" description="ANK" evidence="3">
    <location>
        <begin position="260"/>
        <end position="289"/>
    </location>
</feature>
<keyword evidence="7" id="KW-1185">Reference proteome</keyword>
<protein>
    <submittedName>
        <fullName evidence="6">Uncharacterized protein</fullName>
    </submittedName>
</protein>
<keyword evidence="5" id="KW-0472">Membrane</keyword>
<organism evidence="6 7">
    <name type="scientific">Coleophoma crateriformis</name>
    <dbReference type="NCBI Taxonomy" id="565419"/>
    <lineage>
        <taxon>Eukaryota</taxon>
        <taxon>Fungi</taxon>
        <taxon>Dikarya</taxon>
        <taxon>Ascomycota</taxon>
        <taxon>Pezizomycotina</taxon>
        <taxon>Leotiomycetes</taxon>
        <taxon>Helotiales</taxon>
        <taxon>Dermateaceae</taxon>
        <taxon>Coleophoma</taxon>
    </lineage>
</organism>
<dbReference type="SUPFAM" id="SSF48403">
    <property type="entry name" value="Ankyrin repeat"/>
    <property type="match status" value="1"/>
</dbReference>
<evidence type="ECO:0000256" key="2">
    <source>
        <dbReference type="ARBA" id="ARBA00023043"/>
    </source>
</evidence>
<dbReference type="SMART" id="SM00248">
    <property type="entry name" value="ANK"/>
    <property type="match status" value="8"/>
</dbReference>
<dbReference type="AlphaFoldDB" id="A0A3D8Q9W2"/>
<dbReference type="EMBL" id="PDLN01000021">
    <property type="protein sequence ID" value="RDW58460.1"/>
    <property type="molecule type" value="Genomic_DNA"/>
</dbReference>
<dbReference type="PROSITE" id="PS50297">
    <property type="entry name" value="ANK_REP_REGION"/>
    <property type="match status" value="3"/>
</dbReference>
<dbReference type="OrthoDB" id="5428966at2759"/>
<dbReference type="PANTHER" id="PTHR24198:SF165">
    <property type="entry name" value="ANKYRIN REPEAT-CONTAINING PROTEIN-RELATED"/>
    <property type="match status" value="1"/>
</dbReference>
<dbReference type="Gene3D" id="1.25.40.20">
    <property type="entry name" value="Ankyrin repeat-containing domain"/>
    <property type="match status" value="1"/>
</dbReference>
<keyword evidence="5" id="KW-0812">Transmembrane</keyword>
<feature type="transmembrane region" description="Helical" evidence="5">
    <location>
        <begin position="926"/>
        <end position="948"/>
    </location>
</feature>
<dbReference type="PROSITE" id="PS50088">
    <property type="entry name" value="ANK_REPEAT"/>
    <property type="match status" value="6"/>
</dbReference>
<evidence type="ECO:0000256" key="4">
    <source>
        <dbReference type="SAM" id="MobiDB-lite"/>
    </source>
</evidence>
<feature type="compositionally biased region" description="Basic and acidic residues" evidence="4">
    <location>
        <begin position="552"/>
        <end position="565"/>
    </location>
</feature>
<comment type="caution">
    <text evidence="6">The sequence shown here is derived from an EMBL/GenBank/DDBJ whole genome shotgun (WGS) entry which is preliminary data.</text>
</comment>
<name>A0A3D8Q9W2_9HELO</name>
<proteinExistence type="predicted"/>
<evidence type="ECO:0000256" key="5">
    <source>
        <dbReference type="SAM" id="Phobius"/>
    </source>
</evidence>
<dbReference type="Proteomes" id="UP000256328">
    <property type="component" value="Unassembled WGS sequence"/>
</dbReference>
<feature type="region of interest" description="Disordered" evidence="4">
    <location>
        <begin position="983"/>
        <end position="1004"/>
    </location>
</feature>
<keyword evidence="5" id="KW-1133">Transmembrane helix</keyword>
<evidence type="ECO:0000256" key="1">
    <source>
        <dbReference type="ARBA" id="ARBA00022737"/>
    </source>
</evidence>